<keyword evidence="3" id="KW-0808">Transferase</keyword>
<comment type="caution">
    <text evidence="8">The sequence shown here is derived from an EMBL/GenBank/DDBJ whole genome shotgun (WGS) entry which is preliminary data.</text>
</comment>
<evidence type="ECO:0000259" key="7">
    <source>
        <dbReference type="PROSITE" id="PS50109"/>
    </source>
</evidence>
<dbReference type="SUPFAM" id="SSF55874">
    <property type="entry name" value="ATPase domain of HSP90 chaperone/DNA topoisomerase II/histidine kinase"/>
    <property type="match status" value="1"/>
</dbReference>
<keyword evidence="6" id="KW-0472">Membrane</keyword>
<dbReference type="Proteomes" id="UP001198571">
    <property type="component" value="Unassembled WGS sequence"/>
</dbReference>
<dbReference type="RefSeq" id="WP_226934399.1">
    <property type="nucleotide sequence ID" value="NZ_JACDXX010000004.1"/>
</dbReference>
<keyword evidence="6" id="KW-1133">Transmembrane helix</keyword>
<dbReference type="Gene3D" id="3.30.565.10">
    <property type="entry name" value="Histidine kinase-like ATPase, C-terminal domain"/>
    <property type="match status" value="1"/>
</dbReference>
<dbReference type="Pfam" id="PF02518">
    <property type="entry name" value="HATPase_c"/>
    <property type="match status" value="1"/>
</dbReference>
<dbReference type="InterPro" id="IPR004358">
    <property type="entry name" value="Sig_transdc_His_kin-like_C"/>
</dbReference>
<dbReference type="InterPro" id="IPR003594">
    <property type="entry name" value="HATPase_dom"/>
</dbReference>
<dbReference type="PRINTS" id="PR00344">
    <property type="entry name" value="BCTRLSENSOR"/>
</dbReference>
<keyword evidence="4 8" id="KW-0418">Kinase</keyword>
<dbReference type="CDD" id="cd16917">
    <property type="entry name" value="HATPase_UhpB-NarQ-NarX-like"/>
    <property type="match status" value="1"/>
</dbReference>
<protein>
    <recommendedName>
        <fullName evidence="2">histidine kinase</fullName>
        <ecNumber evidence="2">2.7.13.3</ecNumber>
    </recommendedName>
</protein>
<dbReference type="PROSITE" id="PS50109">
    <property type="entry name" value="HIS_KIN"/>
    <property type="match status" value="1"/>
</dbReference>
<feature type="transmembrane region" description="Helical" evidence="6">
    <location>
        <begin position="195"/>
        <end position="214"/>
    </location>
</feature>
<evidence type="ECO:0000256" key="4">
    <source>
        <dbReference type="ARBA" id="ARBA00022777"/>
    </source>
</evidence>
<evidence type="ECO:0000256" key="5">
    <source>
        <dbReference type="ARBA" id="ARBA00023012"/>
    </source>
</evidence>
<reference evidence="8 9" key="1">
    <citation type="submission" date="2020-07" db="EMBL/GenBank/DDBJ databases">
        <title>Pseudogemmobacter sp. nov., isolated from poultry manure in Taiwan.</title>
        <authorList>
            <person name="Lin S.-Y."/>
            <person name="Tang Y.-S."/>
            <person name="Young C.-C."/>
        </authorList>
    </citation>
    <scope>NUCLEOTIDE SEQUENCE [LARGE SCALE GENOMIC DNA]</scope>
    <source>
        <strain evidence="8 9">CC-YST710</strain>
    </source>
</reference>
<comment type="catalytic activity">
    <reaction evidence="1">
        <text>ATP + protein L-histidine = ADP + protein N-phospho-L-histidine.</text>
        <dbReference type="EC" id="2.7.13.3"/>
    </reaction>
</comment>
<proteinExistence type="predicted"/>
<sequence length="461" mass="49402">MSGPGPERSGFNLRLRLLLATGFVLICGMAGTGWWMIHTIERIVTTNAGAVTALYVDATLTPAIQDPAIYKAEASEARAELNQLLNQGALGLEVLAFKLWDPEGQVTFSTRSGLEGRINPENPRFQTAMGGRVYAELRQVPPQAIGGTGEALTPVLEVYSPIRSASTGQVIGVAEFYSRAAPLLEELHLVRLRSWLLVAAATLVMGALIYGVVARGDRIIAGQRQALREKISALSETVSENARLSDSVRQANARLAGLNERMLRRLSADIHDGPAQLLAYAALRHGQPGDENQVQAALEEALTELRQLCQGMALPELHRWTPASIAGRLAEAQQARSGQKIETDCSSDLPALDLEAKNCLYRFVQEGLANAARHAAGAKVQLSLKNEGTGLLAEIRDNGPGFAASQPGPGLGLSGLRERVAALQGRFILQTAPGQGTLLSLWLNGSTEQSEIRPDEPPSDH</sequence>
<feature type="transmembrane region" description="Helical" evidence="6">
    <location>
        <begin position="17"/>
        <end position="37"/>
    </location>
</feature>
<dbReference type="InterPro" id="IPR036890">
    <property type="entry name" value="HATPase_C_sf"/>
</dbReference>
<evidence type="ECO:0000256" key="6">
    <source>
        <dbReference type="SAM" id="Phobius"/>
    </source>
</evidence>
<dbReference type="GO" id="GO:0016301">
    <property type="term" value="F:kinase activity"/>
    <property type="evidence" value="ECO:0007669"/>
    <property type="project" value="UniProtKB-KW"/>
</dbReference>
<evidence type="ECO:0000313" key="8">
    <source>
        <dbReference type="EMBL" id="MCB5409493.1"/>
    </source>
</evidence>
<evidence type="ECO:0000256" key="3">
    <source>
        <dbReference type="ARBA" id="ARBA00022679"/>
    </source>
</evidence>
<dbReference type="EMBL" id="JACDXX010000004">
    <property type="protein sequence ID" value="MCB5409493.1"/>
    <property type="molecule type" value="Genomic_DNA"/>
</dbReference>
<keyword evidence="9" id="KW-1185">Reference proteome</keyword>
<dbReference type="PANTHER" id="PTHR24421">
    <property type="entry name" value="NITRATE/NITRITE SENSOR PROTEIN NARX-RELATED"/>
    <property type="match status" value="1"/>
</dbReference>
<keyword evidence="6" id="KW-0812">Transmembrane</keyword>
<dbReference type="SMART" id="SM00387">
    <property type="entry name" value="HATPase_c"/>
    <property type="match status" value="1"/>
</dbReference>
<accession>A0ABS8CJB0</accession>
<name>A0ABS8CJB0_9RHOB</name>
<keyword evidence="5" id="KW-0902">Two-component regulatory system</keyword>
<evidence type="ECO:0000313" key="9">
    <source>
        <dbReference type="Proteomes" id="UP001198571"/>
    </source>
</evidence>
<evidence type="ECO:0000256" key="2">
    <source>
        <dbReference type="ARBA" id="ARBA00012438"/>
    </source>
</evidence>
<dbReference type="InterPro" id="IPR050482">
    <property type="entry name" value="Sensor_HK_TwoCompSys"/>
</dbReference>
<evidence type="ECO:0000256" key="1">
    <source>
        <dbReference type="ARBA" id="ARBA00000085"/>
    </source>
</evidence>
<organism evidence="8 9">
    <name type="scientific">Pseudogemmobacter faecipullorum</name>
    <dbReference type="NCBI Taxonomy" id="2755041"/>
    <lineage>
        <taxon>Bacteria</taxon>
        <taxon>Pseudomonadati</taxon>
        <taxon>Pseudomonadota</taxon>
        <taxon>Alphaproteobacteria</taxon>
        <taxon>Rhodobacterales</taxon>
        <taxon>Paracoccaceae</taxon>
        <taxon>Pseudogemmobacter</taxon>
    </lineage>
</organism>
<gene>
    <name evidence="8" type="ORF">H0485_05685</name>
</gene>
<dbReference type="EC" id="2.7.13.3" evidence="2"/>
<dbReference type="PANTHER" id="PTHR24421:SF10">
    <property type="entry name" value="NITRATE_NITRITE SENSOR PROTEIN NARQ"/>
    <property type="match status" value="1"/>
</dbReference>
<feature type="domain" description="Histidine kinase" evidence="7">
    <location>
        <begin position="360"/>
        <end position="447"/>
    </location>
</feature>
<dbReference type="InterPro" id="IPR005467">
    <property type="entry name" value="His_kinase_dom"/>
</dbReference>